<feature type="region of interest" description="Disordered" evidence="5">
    <location>
        <begin position="193"/>
        <end position="221"/>
    </location>
</feature>
<dbReference type="PANTHER" id="PTHR10903:SF170">
    <property type="entry name" value="GTPASE IMAP FAMILY MEMBER 7"/>
    <property type="match status" value="1"/>
</dbReference>
<comment type="caution">
    <text evidence="7">The sequence shown here is derived from an EMBL/GenBank/DDBJ whole genome shotgun (WGS) entry which is preliminary data.</text>
</comment>
<dbReference type="Pfam" id="PF04548">
    <property type="entry name" value="AIG1"/>
    <property type="match status" value="2"/>
</dbReference>
<dbReference type="Proteomes" id="UP001152622">
    <property type="component" value="Unassembled WGS sequence"/>
</dbReference>
<organism evidence="7 8">
    <name type="scientific">Synaphobranchus kaupii</name>
    <name type="common">Kaup's arrowtooth eel</name>
    <dbReference type="NCBI Taxonomy" id="118154"/>
    <lineage>
        <taxon>Eukaryota</taxon>
        <taxon>Metazoa</taxon>
        <taxon>Chordata</taxon>
        <taxon>Craniata</taxon>
        <taxon>Vertebrata</taxon>
        <taxon>Euteleostomi</taxon>
        <taxon>Actinopterygii</taxon>
        <taxon>Neopterygii</taxon>
        <taxon>Teleostei</taxon>
        <taxon>Anguilliformes</taxon>
        <taxon>Synaphobranchidae</taxon>
        <taxon>Synaphobranchus</taxon>
    </lineage>
</organism>
<gene>
    <name evidence="7" type="ORF">SKAU_G00427670</name>
</gene>
<evidence type="ECO:0000256" key="4">
    <source>
        <dbReference type="SAM" id="Coils"/>
    </source>
</evidence>
<dbReference type="OrthoDB" id="8954335at2759"/>
<dbReference type="InterPro" id="IPR027417">
    <property type="entry name" value="P-loop_NTPase"/>
</dbReference>
<keyword evidence="4" id="KW-0175">Coiled coil</keyword>
<feature type="coiled-coil region" evidence="4">
    <location>
        <begin position="425"/>
        <end position="455"/>
    </location>
</feature>
<dbReference type="CDD" id="cd01852">
    <property type="entry name" value="AIG1"/>
    <property type="match status" value="1"/>
</dbReference>
<dbReference type="PROSITE" id="PS51720">
    <property type="entry name" value="G_AIG1"/>
    <property type="match status" value="2"/>
</dbReference>
<evidence type="ECO:0000256" key="2">
    <source>
        <dbReference type="ARBA" id="ARBA00022741"/>
    </source>
</evidence>
<dbReference type="InterPro" id="IPR006703">
    <property type="entry name" value="G_AIG1"/>
</dbReference>
<sequence length="557" mass="62786">MLMGNTAGGQRSVGNIILGEKVFPVSEAQRSEKNDGLVAGRRLAVITTGDLLSSNLSEEERSQGIWRCLSLSAPGPHVLLWVQQKGTITQNDRDALRRFKESFGEGASKYAMVLFVHEDHEGHVTVGDLVRPGDGALQDFIKDCGGRYHIHSQRNHTQVTELLEKIQEIVEENGGSYFTGETFKQSEISLKKKEVGSREELGGPSRTERSKFSRSRSVNAKHHRRECVRMVLVGRTGVGKSAAGNTILGREAFASKTQMNSVTKKCQKETGTVGGRAGGRAVAVIDTPGLFDTILSTEDVQQEIMKCMALASPGPHVFLLVISVGRFTQEERETLRFIKMTFGDKAEKYTMVLFTRGDDLGDESIGNYIAGGHPEIKKLIEDCRDRYHVFNNKEKMDRNQVIDLFKKIDKMNCINGGSCYTREMFQEAENAMIQIQMKKEKEEEVKRKLEMLEVKYTSVIVDMKRRMVEEGEVQKTERRRERRRERDNFIKLMQWEAQGRAERGEELKRRNEQDKEQGESLGHLTLLERKPGDEEGTEGASGTWRPEKHHISGSGCG</sequence>
<evidence type="ECO:0000313" key="7">
    <source>
        <dbReference type="EMBL" id="KAJ8332284.1"/>
    </source>
</evidence>
<dbReference type="FunFam" id="3.40.50.300:FF:000366">
    <property type="entry name" value="GTPase, IMAP family member 2"/>
    <property type="match status" value="1"/>
</dbReference>
<evidence type="ECO:0000259" key="6">
    <source>
        <dbReference type="PROSITE" id="PS51720"/>
    </source>
</evidence>
<dbReference type="PANTHER" id="PTHR10903">
    <property type="entry name" value="GTPASE, IMAP FAMILY MEMBER-RELATED"/>
    <property type="match status" value="1"/>
</dbReference>
<comment type="similarity">
    <text evidence="1">Belongs to the TRAFAC class TrmE-Era-EngA-EngB-Septin-like GTPase superfamily. AIG1/Toc34/Toc159-like paraseptin GTPase family. IAN subfamily.</text>
</comment>
<proteinExistence type="inferred from homology"/>
<dbReference type="SUPFAM" id="SSF52540">
    <property type="entry name" value="P-loop containing nucleoside triphosphate hydrolases"/>
    <property type="match status" value="2"/>
</dbReference>
<name>A0A9Q1E4W3_SYNKA</name>
<dbReference type="Gene3D" id="3.40.50.300">
    <property type="entry name" value="P-loop containing nucleotide triphosphate hydrolases"/>
    <property type="match status" value="2"/>
</dbReference>
<feature type="region of interest" description="Disordered" evidence="5">
    <location>
        <begin position="500"/>
        <end position="557"/>
    </location>
</feature>
<feature type="compositionally biased region" description="Basic and acidic residues" evidence="5">
    <location>
        <begin position="500"/>
        <end position="518"/>
    </location>
</feature>
<feature type="compositionally biased region" description="Basic and acidic residues" evidence="5">
    <location>
        <begin position="193"/>
        <end position="211"/>
    </location>
</feature>
<protein>
    <recommendedName>
        <fullName evidence="6">AIG1-type G domain-containing protein</fullName>
    </recommendedName>
</protein>
<evidence type="ECO:0000256" key="3">
    <source>
        <dbReference type="ARBA" id="ARBA00023134"/>
    </source>
</evidence>
<evidence type="ECO:0000313" key="8">
    <source>
        <dbReference type="Proteomes" id="UP001152622"/>
    </source>
</evidence>
<dbReference type="AlphaFoldDB" id="A0A9Q1E4W3"/>
<feature type="domain" description="AIG1-type G" evidence="6">
    <location>
        <begin position="1"/>
        <end position="187"/>
    </location>
</feature>
<accession>A0A9Q1E4W3</accession>
<dbReference type="GO" id="GO:0005525">
    <property type="term" value="F:GTP binding"/>
    <property type="evidence" value="ECO:0007669"/>
    <property type="project" value="UniProtKB-KW"/>
</dbReference>
<keyword evidence="8" id="KW-1185">Reference proteome</keyword>
<dbReference type="InterPro" id="IPR045058">
    <property type="entry name" value="GIMA/IAN/Toc"/>
</dbReference>
<evidence type="ECO:0000256" key="1">
    <source>
        <dbReference type="ARBA" id="ARBA00008535"/>
    </source>
</evidence>
<evidence type="ECO:0000256" key="5">
    <source>
        <dbReference type="SAM" id="MobiDB-lite"/>
    </source>
</evidence>
<reference evidence="7" key="1">
    <citation type="journal article" date="2023" name="Science">
        <title>Genome structures resolve the early diversification of teleost fishes.</title>
        <authorList>
            <person name="Parey E."/>
            <person name="Louis A."/>
            <person name="Montfort J."/>
            <person name="Bouchez O."/>
            <person name="Roques C."/>
            <person name="Iampietro C."/>
            <person name="Lluch J."/>
            <person name="Castinel A."/>
            <person name="Donnadieu C."/>
            <person name="Desvignes T."/>
            <person name="Floi Bucao C."/>
            <person name="Jouanno E."/>
            <person name="Wen M."/>
            <person name="Mejri S."/>
            <person name="Dirks R."/>
            <person name="Jansen H."/>
            <person name="Henkel C."/>
            <person name="Chen W.J."/>
            <person name="Zahm M."/>
            <person name="Cabau C."/>
            <person name="Klopp C."/>
            <person name="Thompson A.W."/>
            <person name="Robinson-Rechavi M."/>
            <person name="Braasch I."/>
            <person name="Lecointre G."/>
            <person name="Bobe J."/>
            <person name="Postlethwait J.H."/>
            <person name="Berthelot C."/>
            <person name="Roest Crollius H."/>
            <person name="Guiguen Y."/>
        </authorList>
    </citation>
    <scope>NUCLEOTIDE SEQUENCE</scope>
    <source>
        <strain evidence="7">WJC10195</strain>
    </source>
</reference>
<dbReference type="EMBL" id="JAINUF010000030">
    <property type="protein sequence ID" value="KAJ8332284.1"/>
    <property type="molecule type" value="Genomic_DNA"/>
</dbReference>
<keyword evidence="2" id="KW-0547">Nucleotide-binding</keyword>
<feature type="domain" description="AIG1-type G" evidence="6">
    <location>
        <begin position="225"/>
        <end position="429"/>
    </location>
</feature>
<keyword evidence="3" id="KW-0342">GTP-binding</keyword>